<protein>
    <recommendedName>
        <fullName evidence="3">Magnesium-dependent phosphatase 1</fullName>
    </recommendedName>
</protein>
<reference evidence="1" key="1">
    <citation type="submission" date="2024-06" db="EMBL/GenBank/DDBJ databases">
        <authorList>
            <person name="Liu X."/>
            <person name="Lenzi L."/>
            <person name="Haldenby T S."/>
            <person name="Uol C."/>
        </authorList>
    </citation>
    <scope>NUCLEOTIDE SEQUENCE</scope>
</reference>
<dbReference type="NCBIfam" id="TIGR01681">
    <property type="entry name" value="HAD-SF-IIIC"/>
    <property type="match status" value="1"/>
</dbReference>
<dbReference type="Gene3D" id="3.40.50.1000">
    <property type="entry name" value="HAD superfamily/HAD-like"/>
    <property type="match status" value="1"/>
</dbReference>
<dbReference type="InterPro" id="IPR036412">
    <property type="entry name" value="HAD-like_sf"/>
</dbReference>
<gene>
    <name evidence="1" type="ORF">CDAUBV1_LOCUS17293</name>
</gene>
<name>A0AAV2TZ25_CALDB</name>
<dbReference type="SFLD" id="SFLDG01131">
    <property type="entry name" value="C1.5.2:_MDP_Like"/>
    <property type="match status" value="1"/>
</dbReference>
<dbReference type="NCBIfam" id="TIGR01685">
    <property type="entry name" value="MDP-1"/>
    <property type="match status" value="1"/>
</dbReference>
<dbReference type="SUPFAM" id="SSF56784">
    <property type="entry name" value="HAD-like"/>
    <property type="match status" value="1"/>
</dbReference>
<dbReference type="SFLD" id="SFLDG01129">
    <property type="entry name" value="C1.5:_HAD__Beta-PGM__Phosphata"/>
    <property type="match status" value="1"/>
</dbReference>
<dbReference type="Proteomes" id="UP001497525">
    <property type="component" value="Unassembled WGS sequence"/>
</dbReference>
<dbReference type="Pfam" id="PF12689">
    <property type="entry name" value="Acid_PPase"/>
    <property type="match status" value="1"/>
</dbReference>
<dbReference type="GO" id="GO:0003993">
    <property type="term" value="F:acid phosphatase activity"/>
    <property type="evidence" value="ECO:0007669"/>
    <property type="project" value="TreeGrafter"/>
</dbReference>
<dbReference type="InterPro" id="IPR023214">
    <property type="entry name" value="HAD_sf"/>
</dbReference>
<organism evidence="1 2">
    <name type="scientific">Calicophoron daubneyi</name>
    <name type="common">Rumen fluke</name>
    <name type="synonym">Paramphistomum daubneyi</name>
    <dbReference type="NCBI Taxonomy" id="300641"/>
    <lineage>
        <taxon>Eukaryota</taxon>
        <taxon>Metazoa</taxon>
        <taxon>Spiralia</taxon>
        <taxon>Lophotrochozoa</taxon>
        <taxon>Platyhelminthes</taxon>
        <taxon>Trematoda</taxon>
        <taxon>Digenea</taxon>
        <taxon>Plagiorchiida</taxon>
        <taxon>Pronocephalata</taxon>
        <taxon>Paramphistomoidea</taxon>
        <taxon>Paramphistomidae</taxon>
        <taxon>Calicophoron</taxon>
    </lineage>
</organism>
<dbReference type="PANTHER" id="PTHR17901">
    <property type="entry name" value="MAGNESIUM-DEPENDENT PHOSPHATASE 1 MDP1"/>
    <property type="match status" value="1"/>
</dbReference>
<dbReference type="PANTHER" id="PTHR17901:SF14">
    <property type="entry name" value="MAGNESIUM-DEPENDENT PHOSPHATASE 1"/>
    <property type="match status" value="1"/>
</dbReference>
<comment type="caution">
    <text evidence="1">The sequence shown here is derived from an EMBL/GenBank/DDBJ whole genome shotgun (WGS) entry which is preliminary data.</text>
</comment>
<proteinExistence type="predicted"/>
<dbReference type="SFLD" id="SFLDS00003">
    <property type="entry name" value="Haloacid_Dehalogenase"/>
    <property type="match status" value="1"/>
</dbReference>
<dbReference type="AlphaFoldDB" id="A0AAV2TZ25"/>
<evidence type="ECO:0000313" key="1">
    <source>
        <dbReference type="EMBL" id="CAL5142008.1"/>
    </source>
</evidence>
<dbReference type="InterPro" id="IPR010036">
    <property type="entry name" value="MDP_1_eu_arc"/>
</dbReference>
<dbReference type="InterPro" id="IPR010033">
    <property type="entry name" value="HAD_SF_ppase_IIIC"/>
</dbReference>
<accession>A0AAV2TZ25</accession>
<evidence type="ECO:0000313" key="2">
    <source>
        <dbReference type="Proteomes" id="UP001497525"/>
    </source>
</evidence>
<dbReference type="EMBL" id="CAXLJL010000934">
    <property type="protein sequence ID" value="CAL5142008.1"/>
    <property type="molecule type" value="Genomic_DNA"/>
</dbReference>
<evidence type="ECO:0008006" key="3">
    <source>
        <dbReference type="Google" id="ProtNLM"/>
    </source>
</evidence>
<sequence>MNNLFSGITVKPKMIIFDLDCTLWPFDCDIYAGSEFHKKDGLIVDSNGDEVEMCKDSNYILMSIKDEKDVLLACASRTPTIEIARHLLRLRGWTSLFDYMEIYPASKIKHFAALSRKSGVSYNEMIFFDDLDWNVREVQELGVHAHLVPNGITASLFRRALKQYEQLHLAKRAKNKRLLILKDTVVDTNPHSVG</sequence>